<dbReference type="HOGENOM" id="CLU_1454868_0_0_1"/>
<feature type="compositionally biased region" description="Acidic residues" evidence="1">
    <location>
        <begin position="176"/>
        <end position="186"/>
    </location>
</feature>
<keyword evidence="3" id="KW-1185">Reference proteome</keyword>
<proteinExistence type="predicted"/>
<protein>
    <submittedName>
        <fullName evidence="2">Uncharacterized protein</fullName>
    </submittedName>
</protein>
<dbReference type="AlphaFoldDB" id="A0A0D0BJU7"/>
<evidence type="ECO:0000256" key="1">
    <source>
        <dbReference type="SAM" id="MobiDB-lite"/>
    </source>
</evidence>
<evidence type="ECO:0000313" key="3">
    <source>
        <dbReference type="Proteomes" id="UP000054538"/>
    </source>
</evidence>
<accession>A0A0D0BJU7</accession>
<feature type="region of interest" description="Disordered" evidence="1">
    <location>
        <begin position="1"/>
        <end position="20"/>
    </location>
</feature>
<name>A0A0D0BJU7_9AGAM</name>
<sequence>MATGHRFVNQLRKNEDDEDELFEKKSVERRRWTKVRKEAERRMAEEAARRKAEEEAKRKAEVEAQRRAEAEAKACAEEVARAQTEFDLGPVKGETAEGDGERDRGGRGVGRGLTPVLRVLGHWGVMQDEGGWEQQGEVMRPLSPTAEQVRAAGGCAAVPAEEAGGGDVAAVRKEEGADEESDGGGR</sequence>
<feature type="region of interest" description="Disordered" evidence="1">
    <location>
        <begin position="85"/>
        <end position="112"/>
    </location>
</feature>
<dbReference type="InParanoid" id="A0A0D0BJU7"/>
<gene>
    <name evidence="2" type="ORF">PAXRUDRAFT_22625</name>
</gene>
<organism evidence="2 3">
    <name type="scientific">Paxillus rubicundulus Ve08.2h10</name>
    <dbReference type="NCBI Taxonomy" id="930991"/>
    <lineage>
        <taxon>Eukaryota</taxon>
        <taxon>Fungi</taxon>
        <taxon>Dikarya</taxon>
        <taxon>Basidiomycota</taxon>
        <taxon>Agaricomycotina</taxon>
        <taxon>Agaricomycetes</taxon>
        <taxon>Agaricomycetidae</taxon>
        <taxon>Boletales</taxon>
        <taxon>Paxilineae</taxon>
        <taxon>Paxillaceae</taxon>
        <taxon>Paxillus</taxon>
    </lineage>
</organism>
<feature type="region of interest" description="Disordered" evidence="1">
    <location>
        <begin position="158"/>
        <end position="186"/>
    </location>
</feature>
<feature type="region of interest" description="Disordered" evidence="1">
    <location>
        <begin position="35"/>
        <end position="63"/>
    </location>
</feature>
<reference evidence="2 3" key="1">
    <citation type="submission" date="2014-04" db="EMBL/GenBank/DDBJ databases">
        <authorList>
            <consortium name="DOE Joint Genome Institute"/>
            <person name="Kuo A."/>
            <person name="Kohler A."/>
            <person name="Jargeat P."/>
            <person name="Nagy L.G."/>
            <person name="Floudas D."/>
            <person name="Copeland A."/>
            <person name="Barry K.W."/>
            <person name="Cichocki N."/>
            <person name="Veneault-Fourrey C."/>
            <person name="LaButti K."/>
            <person name="Lindquist E.A."/>
            <person name="Lipzen A."/>
            <person name="Lundell T."/>
            <person name="Morin E."/>
            <person name="Murat C."/>
            <person name="Sun H."/>
            <person name="Tunlid A."/>
            <person name="Henrissat B."/>
            <person name="Grigoriev I.V."/>
            <person name="Hibbett D.S."/>
            <person name="Martin F."/>
            <person name="Nordberg H.P."/>
            <person name="Cantor M.N."/>
            <person name="Hua S.X."/>
        </authorList>
    </citation>
    <scope>NUCLEOTIDE SEQUENCE [LARGE SCALE GENOMIC DNA]</scope>
    <source>
        <strain evidence="2 3">Ve08.2h10</strain>
    </source>
</reference>
<reference evidence="3" key="2">
    <citation type="submission" date="2015-01" db="EMBL/GenBank/DDBJ databases">
        <title>Evolutionary Origins and Diversification of the Mycorrhizal Mutualists.</title>
        <authorList>
            <consortium name="DOE Joint Genome Institute"/>
            <consortium name="Mycorrhizal Genomics Consortium"/>
            <person name="Kohler A."/>
            <person name="Kuo A."/>
            <person name="Nagy L.G."/>
            <person name="Floudas D."/>
            <person name="Copeland A."/>
            <person name="Barry K.W."/>
            <person name="Cichocki N."/>
            <person name="Veneault-Fourrey C."/>
            <person name="LaButti K."/>
            <person name="Lindquist E.A."/>
            <person name="Lipzen A."/>
            <person name="Lundell T."/>
            <person name="Morin E."/>
            <person name="Murat C."/>
            <person name="Riley R."/>
            <person name="Ohm R."/>
            <person name="Sun H."/>
            <person name="Tunlid A."/>
            <person name="Henrissat B."/>
            <person name="Grigoriev I.V."/>
            <person name="Hibbett D.S."/>
            <person name="Martin F."/>
        </authorList>
    </citation>
    <scope>NUCLEOTIDE SEQUENCE [LARGE SCALE GENOMIC DNA]</scope>
    <source>
        <strain evidence="3">Ve08.2h10</strain>
    </source>
</reference>
<dbReference type="EMBL" id="KN831457">
    <property type="protein sequence ID" value="KIK71927.1"/>
    <property type="molecule type" value="Genomic_DNA"/>
</dbReference>
<dbReference type="Proteomes" id="UP000054538">
    <property type="component" value="Unassembled WGS sequence"/>
</dbReference>
<evidence type="ECO:0000313" key="2">
    <source>
        <dbReference type="EMBL" id="KIK71927.1"/>
    </source>
</evidence>